<name>A0A1U9LJR8_9PROT</name>
<dbReference type="KEGG" id="aper:A0U91_17025"/>
<dbReference type="PROSITE" id="PS51208">
    <property type="entry name" value="AUTOTRANSPORTER"/>
    <property type="match status" value="1"/>
</dbReference>
<gene>
    <name evidence="2" type="ORF">A0U91_17025</name>
</gene>
<evidence type="ECO:0000313" key="2">
    <source>
        <dbReference type="EMBL" id="AQT06705.1"/>
    </source>
</evidence>
<dbReference type="SUPFAM" id="SSF103515">
    <property type="entry name" value="Autotransporter"/>
    <property type="match status" value="1"/>
</dbReference>
<geneLocation type="plasmid" evidence="3">
    <name>pac1084_1</name>
</geneLocation>
<proteinExistence type="predicted"/>
<evidence type="ECO:0000313" key="3">
    <source>
        <dbReference type="Proteomes" id="UP000189055"/>
    </source>
</evidence>
<dbReference type="EMBL" id="CP014688">
    <property type="protein sequence ID" value="AQT06705.1"/>
    <property type="molecule type" value="Genomic_DNA"/>
</dbReference>
<dbReference type="InterPro" id="IPR036709">
    <property type="entry name" value="Autotransporte_beta_dom_sf"/>
</dbReference>
<keyword evidence="2" id="KW-0614">Plasmid</keyword>
<accession>A0A1U9LJR8</accession>
<dbReference type="Gene3D" id="2.40.128.130">
    <property type="entry name" value="Autotransporter beta-domain"/>
    <property type="match status" value="1"/>
</dbReference>
<organism evidence="2 3">
    <name type="scientific">Acetobacter persici</name>
    <dbReference type="NCBI Taxonomy" id="1076596"/>
    <lineage>
        <taxon>Bacteria</taxon>
        <taxon>Pseudomonadati</taxon>
        <taxon>Pseudomonadota</taxon>
        <taxon>Alphaproteobacteria</taxon>
        <taxon>Acetobacterales</taxon>
        <taxon>Acetobacteraceae</taxon>
        <taxon>Acetobacter</taxon>
    </lineage>
</organism>
<feature type="domain" description="Autotransporter" evidence="1">
    <location>
        <begin position="1"/>
        <end position="83"/>
    </location>
</feature>
<reference evidence="2 3" key="1">
    <citation type="submission" date="2016-03" db="EMBL/GenBank/DDBJ databases">
        <title>Acetic acid bacteria sequencing.</title>
        <authorList>
            <person name="Brandt J."/>
            <person name="Jakob F."/>
            <person name="Vogel R.F."/>
        </authorList>
    </citation>
    <scope>NUCLEOTIDE SEQUENCE [LARGE SCALE GENOMIC DNA]</scope>
    <source>
        <strain evidence="2 3">TMW2.1084</strain>
        <plasmid evidence="3">pac1084_1</plasmid>
    </source>
</reference>
<protein>
    <recommendedName>
        <fullName evidence="1">Autotransporter domain-containing protein</fullName>
    </recommendedName>
</protein>
<dbReference type="AlphaFoldDB" id="A0A1U9LJR8"/>
<dbReference type="InterPro" id="IPR005546">
    <property type="entry name" value="Autotransporte_beta"/>
</dbReference>
<dbReference type="Pfam" id="PF03797">
    <property type="entry name" value="Autotransporter"/>
    <property type="match status" value="1"/>
</dbReference>
<dbReference type="Proteomes" id="UP000189055">
    <property type="component" value="Plasmid pAC1084_1"/>
</dbReference>
<sequence>MPALSAGYRHAFGSVTQTVHQRFAVGDGEFDTAGAVITKDAAGVSAGVKSDLTDLVNVNLSYVGHYGSKYEESGVRGKIALKF</sequence>
<evidence type="ECO:0000259" key="1">
    <source>
        <dbReference type="PROSITE" id="PS51208"/>
    </source>
</evidence>